<dbReference type="Gene3D" id="3.30.470.20">
    <property type="entry name" value="ATP-grasp fold, B domain"/>
    <property type="match status" value="1"/>
</dbReference>
<feature type="domain" description="ATP-grasp" evidence="1">
    <location>
        <begin position="116"/>
        <end position="256"/>
    </location>
</feature>
<name>A0A6C0GM80_9BACT</name>
<sequence length="272" mass="31746">MKQVNWVIQKNLIRQETLERLRKAFQEHNISFEEVFVIPFSDELPRLSKPEAFNIFYGSTTLMLTAYNHPVYRQGIFFNPDHFQMATYLSKWGKYLLNNDGMVTSFKEFVSGNYEKDSIWFIRPNADNKSFSGTVMRFENIQEWAENLATADAAELTLDSLLFVSSPKKIDKEWRNFIVEGKVISSCRYQLAGESSVSDIDVPASMLEFVEKHCQEYIPNEIFVMDVALMENTYYIIECNCFNGTGFYQNDMSKIIYAITHYIEKSMINRNS</sequence>
<protein>
    <submittedName>
        <fullName evidence="2">ATP-grasp domain-containing protein</fullName>
    </submittedName>
</protein>
<dbReference type="Proteomes" id="UP000480178">
    <property type="component" value="Chromosome"/>
</dbReference>
<evidence type="ECO:0000313" key="2">
    <source>
        <dbReference type="EMBL" id="QHT68924.1"/>
    </source>
</evidence>
<dbReference type="RefSeq" id="WP_162444922.1">
    <property type="nucleotide sequence ID" value="NZ_CP048222.1"/>
</dbReference>
<proteinExistence type="predicted"/>
<accession>A0A6C0GM80</accession>
<reference evidence="2 3" key="1">
    <citation type="submission" date="2020-01" db="EMBL/GenBank/DDBJ databases">
        <authorList>
            <person name="Kim M.K."/>
        </authorList>
    </citation>
    <scope>NUCLEOTIDE SEQUENCE [LARGE SCALE GENOMIC DNA]</scope>
    <source>
        <strain evidence="2 3">172606-1</strain>
    </source>
</reference>
<gene>
    <name evidence="2" type="ORF">GXP67_20850</name>
</gene>
<dbReference type="EMBL" id="CP048222">
    <property type="protein sequence ID" value="QHT68924.1"/>
    <property type="molecule type" value="Genomic_DNA"/>
</dbReference>
<evidence type="ECO:0000313" key="3">
    <source>
        <dbReference type="Proteomes" id="UP000480178"/>
    </source>
</evidence>
<dbReference type="AlphaFoldDB" id="A0A6C0GM80"/>
<dbReference type="InterPro" id="IPR025643">
    <property type="entry name" value="R2K_3"/>
</dbReference>
<evidence type="ECO:0000259" key="1">
    <source>
        <dbReference type="Pfam" id="PF14243"/>
    </source>
</evidence>
<dbReference type="Pfam" id="PF14243">
    <property type="entry name" value="R2K_3"/>
    <property type="match status" value="1"/>
</dbReference>
<keyword evidence="3" id="KW-1185">Reference proteome</keyword>
<dbReference type="KEGG" id="rhoz:GXP67_20850"/>
<organism evidence="2 3">
    <name type="scientific">Rhodocytophaga rosea</name>
    <dbReference type="NCBI Taxonomy" id="2704465"/>
    <lineage>
        <taxon>Bacteria</taxon>
        <taxon>Pseudomonadati</taxon>
        <taxon>Bacteroidota</taxon>
        <taxon>Cytophagia</taxon>
        <taxon>Cytophagales</taxon>
        <taxon>Rhodocytophagaceae</taxon>
        <taxon>Rhodocytophaga</taxon>
    </lineage>
</organism>